<dbReference type="AlphaFoldDB" id="A0A6A6UU52"/>
<keyword evidence="2" id="KW-0808">Transferase</keyword>
<dbReference type="PANTHER" id="PTHR21328">
    <property type="entry name" value="POLY ADP-RIBOSE POLYMERASE FAMILY, MEMBER PARP"/>
    <property type="match status" value="1"/>
</dbReference>
<evidence type="ECO:0000256" key="2">
    <source>
        <dbReference type="ARBA" id="ARBA00022679"/>
    </source>
</evidence>
<dbReference type="Gene3D" id="3.10.110.10">
    <property type="entry name" value="Ubiquitin Conjugating Enzyme"/>
    <property type="match status" value="1"/>
</dbReference>
<feature type="domain" description="UBC core" evidence="6">
    <location>
        <begin position="989"/>
        <end position="1179"/>
    </location>
</feature>
<dbReference type="SUPFAM" id="SSF56399">
    <property type="entry name" value="ADP-ribosylation"/>
    <property type="match status" value="1"/>
</dbReference>
<dbReference type="SMART" id="SM00212">
    <property type="entry name" value="UBCc"/>
    <property type="match status" value="1"/>
</dbReference>
<dbReference type="FunFam" id="3.10.110.10:FF:000107">
    <property type="entry name" value="Ubiquitin conjugating enzyme, putative"/>
    <property type="match status" value="1"/>
</dbReference>
<evidence type="ECO:0000256" key="4">
    <source>
        <dbReference type="ARBA" id="ARBA00023027"/>
    </source>
</evidence>
<evidence type="ECO:0000313" key="7">
    <source>
        <dbReference type="EMBL" id="KAF2675350.1"/>
    </source>
</evidence>
<keyword evidence="1" id="KW-0328">Glycosyltransferase</keyword>
<evidence type="ECO:0000313" key="8">
    <source>
        <dbReference type="Proteomes" id="UP000799302"/>
    </source>
</evidence>
<dbReference type="PROSITE" id="PS50127">
    <property type="entry name" value="UBC_2"/>
    <property type="match status" value="1"/>
</dbReference>
<dbReference type="EMBL" id="MU004230">
    <property type="protein sequence ID" value="KAF2675350.1"/>
    <property type="molecule type" value="Genomic_DNA"/>
</dbReference>
<accession>A0A6A6UU52</accession>
<dbReference type="GO" id="GO:0016779">
    <property type="term" value="F:nucleotidyltransferase activity"/>
    <property type="evidence" value="ECO:0007669"/>
    <property type="project" value="UniProtKB-KW"/>
</dbReference>
<dbReference type="SUPFAM" id="SSF54495">
    <property type="entry name" value="UBC-like"/>
    <property type="match status" value="1"/>
</dbReference>
<keyword evidence="4" id="KW-0520">NAD</keyword>
<keyword evidence="3" id="KW-0548">Nucleotidyltransferase</keyword>
<protein>
    <recommendedName>
        <fullName evidence="6">UBC core domain-containing protein</fullName>
    </recommendedName>
</protein>
<dbReference type="GO" id="GO:0003950">
    <property type="term" value="F:NAD+ poly-ADP-ribosyltransferase activity"/>
    <property type="evidence" value="ECO:0007669"/>
    <property type="project" value="InterPro"/>
</dbReference>
<feature type="region of interest" description="Disordered" evidence="5">
    <location>
        <begin position="862"/>
        <end position="909"/>
    </location>
</feature>
<gene>
    <name evidence="7" type="ORF">BT63DRAFT_365871</name>
</gene>
<keyword evidence="8" id="KW-1185">Reference proteome</keyword>
<dbReference type="Pfam" id="PF00644">
    <property type="entry name" value="PARP"/>
    <property type="match status" value="1"/>
</dbReference>
<evidence type="ECO:0000259" key="6">
    <source>
        <dbReference type="PROSITE" id="PS50127"/>
    </source>
</evidence>
<dbReference type="Gene3D" id="3.90.228.10">
    <property type="match status" value="1"/>
</dbReference>
<dbReference type="Proteomes" id="UP000799302">
    <property type="component" value="Unassembled WGS sequence"/>
</dbReference>
<reference evidence="7" key="1">
    <citation type="journal article" date="2020" name="Stud. Mycol.">
        <title>101 Dothideomycetes genomes: a test case for predicting lifestyles and emergence of pathogens.</title>
        <authorList>
            <person name="Haridas S."/>
            <person name="Albert R."/>
            <person name="Binder M."/>
            <person name="Bloem J."/>
            <person name="Labutti K."/>
            <person name="Salamov A."/>
            <person name="Andreopoulos B."/>
            <person name="Baker S."/>
            <person name="Barry K."/>
            <person name="Bills G."/>
            <person name="Bluhm B."/>
            <person name="Cannon C."/>
            <person name="Castanera R."/>
            <person name="Culley D."/>
            <person name="Daum C."/>
            <person name="Ezra D."/>
            <person name="Gonzalez J."/>
            <person name="Henrissat B."/>
            <person name="Kuo A."/>
            <person name="Liang C."/>
            <person name="Lipzen A."/>
            <person name="Lutzoni F."/>
            <person name="Magnuson J."/>
            <person name="Mondo S."/>
            <person name="Nolan M."/>
            <person name="Ohm R."/>
            <person name="Pangilinan J."/>
            <person name="Park H.-J."/>
            <person name="Ramirez L."/>
            <person name="Alfaro M."/>
            <person name="Sun H."/>
            <person name="Tritt A."/>
            <person name="Yoshinaga Y."/>
            <person name="Zwiers L.-H."/>
            <person name="Turgeon B."/>
            <person name="Goodwin S."/>
            <person name="Spatafora J."/>
            <person name="Crous P."/>
            <person name="Grigoriev I."/>
        </authorList>
    </citation>
    <scope>NUCLEOTIDE SEQUENCE</scope>
    <source>
        <strain evidence="7">CBS 115976</strain>
    </source>
</reference>
<dbReference type="InterPro" id="IPR016135">
    <property type="entry name" value="UBQ-conjugating_enzyme/RWD"/>
</dbReference>
<sequence>MPRKAFQAHLAALAQNPDIENISDVCKTGDDNEFQFLLHLPDQTSPVKVACMVLPDVSEYPTNHQYQMFAVDDNCPRDVSKKLMAVPSCDRDPVSDLLNMVSAFMTQADDSDDGNSDDDVVMTDAMIDDDGSDGSDDFDGDMYGDEDFGFNEAAGAREQASAAAASGDVTPESRERIRNDLMHLKAAGFKVAYYGGTNRATKCHVCASIRIIKLGISEEAMEAWHVKPHDYLILSITYHSGYKAIEKILENVNQSRLNITFRIGLSHTYKPTHAEVVELDSSRPLKEPETLSEEVAKLEDSSQKGWRDTFISRPLVDLFNSRFIHILDSRYKGMSWAGAELYSHRTQGAKNLQENELDDKFWAEEDRPTLYPAVVTNDHIQDCAPQDMRSFPLLAMQFMLRHFVRCTEFCLVCHCPLDNDLAAIKPYVCDSELCLYQYMSLSFGPSIEHEILTQPLVVDLLISFCYSQCEAGKLNTFPLGLQLRVPNPAIRATVGLGVPLPVYLADIDHESGETLFDYEAKTLFLKNENNFRVGEWVQIRSIEESGSAEHSWRHHRVVHIFNLNVTLSEVYAVSLDENGVYPSSPVTDSKVFKVHYVKYCRNFDDLSLEDKRLSIIGQLKLLPTVEEMVAYLSTKGARLSTWINRISPTALSILRWIIASNRACILQVSESNMIKGMNDETWMQFRFAMGAPDKEKKFIASVQDTERRLRLQHPTIFAWHGSGLANWHSIIREGLHFNEVAHGRAFGNGVYFSPDINTSLGYCGAMAGGPVTGWPRSQLGITMAMALNELVNAPAEFVSSSPHYVVQHLDWIQTRFLFVKCKKAISAVAQPAGIKDAFVQDPTRIPRGDNGNITIPAQALPRSRLRSSSITNASPAVGGASRPKTKKSNGFGLRSLLGGTKGAKDGSSRANAIDLDADDADCDSVATLEEDMEIFQEPAVKEVVDTTSKASVLGKRKAAADEPKTDFVAGHLDLDSLPILPPPQNATQGASKQLMKRFQDLQKSQAKSSLATLGWYMDGSQLEKFENMFQWIVELHTFDPVLPLAKDMKAKGVTSVVLELRFNDNFPFAPPFIRVIRPRLLAFQQGGGGHVTAGGSLCMELLTNVGWLPSMSIESVLISIKHAMSDLDPHPARLDANYKNDYAIGEAVEGYIRACVAHGWKVPDGFREGVLDMDRAKAVSNV</sequence>
<name>A0A6A6UU52_9PEZI</name>
<dbReference type="OrthoDB" id="109543at2759"/>
<proteinExistence type="predicted"/>
<organism evidence="7 8">
    <name type="scientific">Microthyrium microscopicum</name>
    <dbReference type="NCBI Taxonomy" id="703497"/>
    <lineage>
        <taxon>Eukaryota</taxon>
        <taxon>Fungi</taxon>
        <taxon>Dikarya</taxon>
        <taxon>Ascomycota</taxon>
        <taxon>Pezizomycotina</taxon>
        <taxon>Dothideomycetes</taxon>
        <taxon>Dothideomycetes incertae sedis</taxon>
        <taxon>Microthyriales</taxon>
        <taxon>Microthyriaceae</taxon>
        <taxon>Microthyrium</taxon>
    </lineage>
</organism>
<dbReference type="CDD" id="cd23802">
    <property type="entry name" value="UBCc_UBE2Q"/>
    <property type="match status" value="1"/>
</dbReference>
<evidence type="ECO:0000256" key="5">
    <source>
        <dbReference type="SAM" id="MobiDB-lite"/>
    </source>
</evidence>
<evidence type="ECO:0000256" key="1">
    <source>
        <dbReference type="ARBA" id="ARBA00022676"/>
    </source>
</evidence>
<evidence type="ECO:0000256" key="3">
    <source>
        <dbReference type="ARBA" id="ARBA00022695"/>
    </source>
</evidence>
<dbReference type="InterPro" id="IPR000608">
    <property type="entry name" value="UBC"/>
</dbReference>
<dbReference type="InterPro" id="IPR012317">
    <property type="entry name" value="Poly(ADP-ribose)pol_cat_dom"/>
</dbReference>
<dbReference type="InterPro" id="IPR051838">
    <property type="entry name" value="ARTD_PARP"/>
</dbReference>